<name>A0A5C1K949_9CAUD</name>
<accession>A0A5C1K949</accession>
<keyword evidence="2" id="KW-1185">Reference proteome</keyword>
<reference evidence="1 2" key="1">
    <citation type="submission" date="2019-06" db="EMBL/GenBank/DDBJ databases">
        <title>A distant relative of Phikzvirus genus phages from a therapeutic phage collection.</title>
        <authorList>
            <person name="Hejnowicz M.S."/>
            <person name="Dabrowski K."/>
            <person name="Gawor J."/>
            <person name="Weber-Dabrowska B."/>
            <person name="Gromadka R."/>
            <person name="Lobocka M.B."/>
        </authorList>
    </citation>
    <scope>NUCLEOTIDE SEQUENCE [LARGE SCALE GENOMIC DNA]</scope>
</reference>
<organism evidence="1 2">
    <name type="scientific">Pseudomonas phage vB_PaeM_PS119XW</name>
    <dbReference type="NCBI Taxonomy" id="2601632"/>
    <lineage>
        <taxon>Viruses</taxon>
        <taxon>Duplodnaviria</taxon>
        <taxon>Heunggongvirae</taxon>
        <taxon>Uroviricota</taxon>
        <taxon>Caudoviricetes</taxon>
        <taxon>Chimalliviridae</taxon>
        <taxon>Pawinskivirus</taxon>
        <taxon>Pawinskivirus PS119XW</taxon>
    </lineage>
</organism>
<dbReference type="GeneID" id="77937052"/>
<evidence type="ECO:0000313" key="1">
    <source>
        <dbReference type="EMBL" id="QEM42031.1"/>
    </source>
</evidence>
<evidence type="ECO:0000313" key="2">
    <source>
        <dbReference type="Proteomes" id="UP000322144"/>
    </source>
</evidence>
<dbReference type="EMBL" id="MN103543">
    <property type="protein sequence ID" value="QEM42031.1"/>
    <property type="molecule type" value="Genomic_DNA"/>
</dbReference>
<dbReference type="RefSeq" id="YP_010661042.1">
    <property type="nucleotide sequence ID" value="NC_070882.1"/>
</dbReference>
<proteinExistence type="predicted"/>
<protein>
    <submittedName>
        <fullName evidence="1">Uncharacterized protein</fullName>
    </submittedName>
</protein>
<dbReference type="Proteomes" id="UP000322144">
    <property type="component" value="Segment"/>
</dbReference>
<sequence>MKHVAALFLLVLSFAVNANNYLVLNDDVCALVYQTSIVAGNQIEEKNANSDQASIAVQNAYWTLWNKVKDMPKSMEYEITANLTALWYIKDKIVNFHVDITRYRKQFGPNGFNGMTATDRAAERLFSACRMSKSFDPKPFTVPNPADKK</sequence>
<dbReference type="KEGG" id="vg:77937052"/>